<sequence>MSAGYAITTYKLQLCYKHLDWFKQTQSLFDAVLAFYYEQLDQNPQALSLTNQNLLRHLELKTIPQRNGTQPENPLPYKKVPLYFRRAAINAAISLYRSYDSRLKAWEENHKGQTEKGKPKPPGKLHASMLYYKGMYKDFDDKRIMLKLYTGKAWAWVKHRYTGRPFPENAETMSPTIVIKGKKVMLHIPVKEKVEDTRTAKERVKQRESFVVVAFSSSDTLAVCTAIQADGSTDYPYFIKGGKALAHRRKQLLGYIKRGTAGKKAPRLITQPVGNDALGVCPRGLSSYGQAEAGIVPQDHQPGRPNAKYYDKITRVTNHYAHEVSRKIVDYAKSHNAKIIVMPDYGNTFAKGTQHYLKTSVYDFIGRRIINDVKYKAWQCGIVVQQSNIRDSAKHCAKCGETIAKYNTEYQNPSQKFYGGRNFVCKNGHQGSTVLNTARNLGESFYQTFYEKAS</sequence>
<keyword evidence="2" id="KW-1185">Reference proteome</keyword>
<dbReference type="Proteomes" id="UP000218387">
    <property type="component" value="Chromosome"/>
</dbReference>
<gene>
    <name evidence="1" type="ORF">CPZ25_007650</name>
</gene>
<name>A0A4P9C939_EUBML</name>
<accession>A0A4P9C939</accession>
<dbReference type="RefSeq" id="WP_096920450.1">
    <property type="nucleotide sequence ID" value="NZ_CP029487.1"/>
</dbReference>
<reference evidence="1 2" key="1">
    <citation type="submission" date="2018-05" db="EMBL/GenBank/DDBJ databases">
        <title>Genome comparison of Eubacterium sp.</title>
        <authorList>
            <person name="Feng Y."/>
            <person name="Sanchez-Andrea I."/>
            <person name="Stams A.J.M."/>
            <person name="De Vos W.M."/>
        </authorList>
    </citation>
    <scope>NUCLEOTIDE SEQUENCE [LARGE SCALE GENOMIC DNA]</scope>
    <source>
        <strain evidence="1 2">YI</strain>
    </source>
</reference>
<dbReference type="AlphaFoldDB" id="A0A4P9C939"/>
<protein>
    <recommendedName>
        <fullName evidence="3">Transposase</fullName>
    </recommendedName>
</protein>
<dbReference type="EMBL" id="CP029487">
    <property type="protein sequence ID" value="QCT71205.1"/>
    <property type="molecule type" value="Genomic_DNA"/>
</dbReference>
<evidence type="ECO:0000313" key="1">
    <source>
        <dbReference type="EMBL" id="QCT71205.1"/>
    </source>
</evidence>
<evidence type="ECO:0000313" key="2">
    <source>
        <dbReference type="Proteomes" id="UP000218387"/>
    </source>
</evidence>
<dbReference type="KEGG" id="emt:CPZ25_007650"/>
<evidence type="ECO:0008006" key="3">
    <source>
        <dbReference type="Google" id="ProtNLM"/>
    </source>
</evidence>
<organism evidence="1 2">
    <name type="scientific">Eubacterium maltosivorans</name>
    <dbReference type="NCBI Taxonomy" id="2041044"/>
    <lineage>
        <taxon>Bacteria</taxon>
        <taxon>Bacillati</taxon>
        <taxon>Bacillota</taxon>
        <taxon>Clostridia</taxon>
        <taxon>Eubacteriales</taxon>
        <taxon>Eubacteriaceae</taxon>
        <taxon>Eubacterium</taxon>
    </lineage>
</organism>
<proteinExistence type="predicted"/>